<feature type="compositionally biased region" description="Basic residues" evidence="6">
    <location>
        <begin position="1424"/>
        <end position="1435"/>
    </location>
</feature>
<feature type="compositionally biased region" description="Acidic residues" evidence="6">
    <location>
        <begin position="1384"/>
        <end position="1393"/>
    </location>
</feature>
<feature type="region of interest" description="Disordered" evidence="6">
    <location>
        <begin position="1357"/>
        <end position="1435"/>
    </location>
</feature>
<feature type="compositionally biased region" description="Basic and acidic residues" evidence="6">
    <location>
        <begin position="450"/>
        <end position="461"/>
    </location>
</feature>
<dbReference type="PANTHER" id="PTHR47348">
    <property type="entry name" value="MEIOTICALLY UP-REGULATED GENE 190 PROTEIN"/>
    <property type="match status" value="1"/>
</dbReference>
<keyword evidence="3" id="KW-0677">Repeat</keyword>
<dbReference type="InterPro" id="IPR037767">
    <property type="entry name" value="C2A_Mug190-like"/>
</dbReference>
<protein>
    <recommendedName>
        <fullName evidence="8">C2 domain-containing protein</fullName>
    </recommendedName>
</protein>
<name>A0AAX4K468_9TREE</name>
<dbReference type="CDD" id="cd21676">
    <property type="entry name" value="SMP_Mug190"/>
    <property type="match status" value="1"/>
</dbReference>
<dbReference type="PANTHER" id="PTHR47348:SF3">
    <property type="entry name" value="MEIOTICALLY UP-REGULATED GENE 190 PROTEIN"/>
    <property type="match status" value="1"/>
</dbReference>
<keyword evidence="2 7" id="KW-0812">Transmembrane</keyword>
<feature type="compositionally biased region" description="Basic and acidic residues" evidence="6">
    <location>
        <begin position="478"/>
        <end position="487"/>
    </location>
</feature>
<dbReference type="Proteomes" id="UP001355207">
    <property type="component" value="Chromosome 9"/>
</dbReference>
<dbReference type="EMBL" id="CP144106">
    <property type="protein sequence ID" value="WWC91590.1"/>
    <property type="molecule type" value="Genomic_DNA"/>
</dbReference>
<evidence type="ECO:0000256" key="4">
    <source>
        <dbReference type="ARBA" id="ARBA00022824"/>
    </source>
</evidence>
<dbReference type="SUPFAM" id="SSF49562">
    <property type="entry name" value="C2 domain (Calcium/lipid-binding domain, CaLB)"/>
    <property type="match status" value="2"/>
</dbReference>
<feature type="compositionally biased region" description="Low complexity" evidence="6">
    <location>
        <begin position="141"/>
        <end position="150"/>
    </location>
</feature>
<feature type="compositionally biased region" description="Low complexity" evidence="6">
    <location>
        <begin position="1360"/>
        <end position="1383"/>
    </location>
</feature>
<dbReference type="GeneID" id="91097205"/>
<dbReference type="InterPro" id="IPR035892">
    <property type="entry name" value="C2_domain_sf"/>
</dbReference>
<gene>
    <name evidence="9" type="ORF">L201_006536</name>
</gene>
<organism evidence="9 10">
    <name type="scientific">Kwoniella dendrophila CBS 6074</name>
    <dbReference type="NCBI Taxonomy" id="1295534"/>
    <lineage>
        <taxon>Eukaryota</taxon>
        <taxon>Fungi</taxon>
        <taxon>Dikarya</taxon>
        <taxon>Basidiomycota</taxon>
        <taxon>Agaricomycotina</taxon>
        <taxon>Tremellomycetes</taxon>
        <taxon>Tremellales</taxon>
        <taxon>Cryptococcaceae</taxon>
        <taxon>Kwoniella</taxon>
    </lineage>
</organism>
<feature type="compositionally biased region" description="Low complexity" evidence="6">
    <location>
        <begin position="433"/>
        <end position="449"/>
    </location>
</feature>
<keyword evidence="4" id="KW-0256">Endoplasmic reticulum</keyword>
<feature type="compositionally biased region" description="Basic and acidic residues" evidence="6">
    <location>
        <begin position="509"/>
        <end position="523"/>
    </location>
</feature>
<evidence type="ECO:0000256" key="7">
    <source>
        <dbReference type="SAM" id="Phobius"/>
    </source>
</evidence>
<evidence type="ECO:0000256" key="2">
    <source>
        <dbReference type="ARBA" id="ARBA00022692"/>
    </source>
</evidence>
<dbReference type="SMART" id="SM00239">
    <property type="entry name" value="C2"/>
    <property type="match status" value="2"/>
</dbReference>
<proteinExistence type="predicted"/>
<feature type="compositionally biased region" description="Basic and acidic residues" evidence="6">
    <location>
        <begin position="1394"/>
        <end position="1408"/>
    </location>
</feature>
<feature type="region of interest" description="Disordered" evidence="6">
    <location>
        <begin position="204"/>
        <end position="244"/>
    </location>
</feature>
<dbReference type="CDD" id="cd04041">
    <property type="entry name" value="C2A_fungal"/>
    <property type="match status" value="1"/>
</dbReference>
<feature type="compositionally biased region" description="Polar residues" evidence="6">
    <location>
        <begin position="112"/>
        <end position="124"/>
    </location>
</feature>
<evidence type="ECO:0000256" key="1">
    <source>
        <dbReference type="ARBA" id="ARBA00004586"/>
    </source>
</evidence>
<feature type="region of interest" description="Disordered" evidence="6">
    <location>
        <begin position="1222"/>
        <end position="1284"/>
    </location>
</feature>
<evidence type="ECO:0000256" key="5">
    <source>
        <dbReference type="ARBA" id="ARBA00022989"/>
    </source>
</evidence>
<dbReference type="GO" id="GO:0061817">
    <property type="term" value="P:endoplasmic reticulum-plasma membrane tethering"/>
    <property type="evidence" value="ECO:0007669"/>
    <property type="project" value="InterPro"/>
</dbReference>
<evidence type="ECO:0000256" key="6">
    <source>
        <dbReference type="SAM" id="MobiDB-lite"/>
    </source>
</evidence>
<accession>A0AAX4K468</accession>
<evidence type="ECO:0000313" key="9">
    <source>
        <dbReference type="EMBL" id="WWC91590.1"/>
    </source>
</evidence>
<dbReference type="Pfam" id="PF25669">
    <property type="entry name" value="SMP_MUG190-like"/>
    <property type="match status" value="2"/>
</dbReference>
<feature type="transmembrane region" description="Helical" evidence="7">
    <location>
        <begin position="256"/>
        <end position="285"/>
    </location>
</feature>
<keyword evidence="5 7" id="KW-1133">Transmembrane helix</keyword>
<evidence type="ECO:0000256" key="3">
    <source>
        <dbReference type="ARBA" id="ARBA00022737"/>
    </source>
</evidence>
<feature type="compositionally biased region" description="Polar residues" evidence="6">
    <location>
        <begin position="1106"/>
        <end position="1129"/>
    </location>
</feature>
<sequence>MDKSQAPKLPPRRPIPQPPPNTETEPGPPISEPVASSPPTLPPRVVSKSIATGSTNNETHHTDHPRARASIGSNSIVLPPPLPPRLPSIKKPIPEAILINEGHSRIVKNDTAGESAQSPSQAAQTVDYEDVQPDDIPQPPDTAVTVAITPATPPQSEDGSSPTSPTAPSFGQSIEEMHAPLPPADSMTIQRDYEVPEPAAIPVSTETTDMDGNIDPIAQPVPPPLPPRKADPPPLPPRPSKTTNVALSTVPSVAPMVWMVSMILLAYIRVSFITLVLLGIGGYVGMKKLEKTAEKTLKEQEPEDTGPIFSGNAEGVEWVNHALYALFPLISTDVLVPFVDLMEDALAEQVPPVVTSVRLAAPALGSQPLLLTSLKPISDEQWFSSLSIPQKPSKNVLRKPSTKAGVRSPLKNRGEHKRGVSNVSLGKSSEAVGSIDMSRSRSGSSTGSGMDREERAKEASQRRKRDRILQKVSRKRAPMSDDNKIDQHQNPNPSSHGKAMDDAQSEDPEPPKEVNGDSKHGGHDEDDDLDEDDPNAGQYVNYQVGFEYKRSKDAEKKGRGLHVLAYFGWGIKGVAGSEIPVYIDVISIKGTVNLRLLLSATPPFIRTGTFSFPRLPEYDVSAHPLKKGTFNAMELPGMKQYVKQSITEVASAFVAPESYTLDLDRLLLGEESALRTHNIGVLHIIIQGAEDLPKMDTMGSCDPYISVGYSKYHKPIFSTRTIRDTREPRWEEEAFILVSSDAIESGEKLRLRACDSDRFSADDALGVVEVDLAELVDTHSSRLYRRKDEFQADSPGMRCTGSLDWSIQFHGLWQMSPEETKKRIQEKNKSEGREACEPPEVEANRVPVWMELLSKIIDKNEEKWYKQRENKRKETMAWFTGEKERDNLEVQGKPDSNLKSGILQFHIHQCEDLEVEPTSGTYSSHTTSKNSPAGGKPALESLTETTSVENPEPPSSYCEVHLNDKLIYRTRTKQVTPLPYFNAISERFVRDWNQSKITFVVRDERNREHDPILGIIVIPLKDAFRTRSQITRWFPLVGGLGWGRIRISLLWKPLDMSLPRGFSGYEVATFRLKALSFNSLGIGLTNDKGLSVLLSTDSDKYELDTSPEQLSSTPASARTSLEKLNSPSRPSLDEELELEFDLSSKHIRLAIMYRHSCSLLITLVQRSSVLKKKRIMGMGVVRLGNMIDGQGSARIGIWGTEDVEKMMRCQEVLDHEENGLHIDGNDNHGLMSPPLNGTPRKPSFRKRISSRKSIEIQHRQRQRAISVSSVNSSRTSLSLDNKDRDRDVPLLGYANLEFKLIPGVSRVHRKVAKRDLRFGKVYEVWESSKEIEMGWDKMNEGERIKDEMKGIKNDLKEHSQQNNNNHSNSSDSDSNGNSSSSDSGDSDDDDNSDDEKQKNENDLVKDDISDSEDELDRKMSERKAHSHALHKRHKGIFQLKIARTGRYVKDKLSAKVYAAAHSGGNKDQSRNRGTDLEVEREGISKM</sequence>
<dbReference type="InterPro" id="IPR000008">
    <property type="entry name" value="C2_dom"/>
</dbReference>
<keyword evidence="7" id="KW-0472">Membrane</keyword>
<dbReference type="RefSeq" id="XP_066078352.1">
    <property type="nucleotide sequence ID" value="XM_066222255.1"/>
</dbReference>
<feature type="compositionally biased region" description="Acidic residues" evidence="6">
    <location>
        <begin position="524"/>
        <end position="534"/>
    </location>
</feature>
<feature type="region of interest" description="Disordered" evidence="6">
    <location>
        <begin position="1103"/>
        <end position="1129"/>
    </location>
</feature>
<feature type="region of interest" description="Disordered" evidence="6">
    <location>
        <begin position="1459"/>
        <end position="1486"/>
    </location>
</feature>
<dbReference type="GO" id="GO:0005789">
    <property type="term" value="C:endoplasmic reticulum membrane"/>
    <property type="evidence" value="ECO:0007669"/>
    <property type="project" value="UniProtKB-SubCell"/>
</dbReference>
<feature type="region of interest" description="Disordered" evidence="6">
    <location>
        <begin position="391"/>
        <end position="537"/>
    </location>
</feature>
<feature type="compositionally biased region" description="Pro residues" evidence="6">
    <location>
        <begin position="8"/>
        <end position="31"/>
    </location>
</feature>
<feature type="region of interest" description="Disordered" evidence="6">
    <location>
        <begin position="1"/>
        <end position="89"/>
    </location>
</feature>
<dbReference type="Pfam" id="PF00168">
    <property type="entry name" value="C2"/>
    <property type="match status" value="2"/>
</dbReference>
<dbReference type="Gene3D" id="2.60.40.150">
    <property type="entry name" value="C2 domain"/>
    <property type="match status" value="2"/>
</dbReference>
<feature type="compositionally biased region" description="Basic residues" evidence="6">
    <location>
        <begin position="462"/>
        <end position="477"/>
    </location>
</feature>
<feature type="compositionally biased region" description="Pro residues" evidence="6">
    <location>
        <begin position="219"/>
        <end position="239"/>
    </location>
</feature>
<dbReference type="CDD" id="cd04052">
    <property type="entry name" value="C2B_Tricalbin-like"/>
    <property type="match status" value="1"/>
</dbReference>
<comment type="subcellular location">
    <subcellularLocation>
        <location evidence="1">Endoplasmic reticulum membrane</location>
    </subcellularLocation>
</comment>
<feature type="domain" description="C2" evidence="8">
    <location>
        <begin position="882"/>
        <end position="1034"/>
    </location>
</feature>
<feature type="region of interest" description="Disordered" evidence="6">
    <location>
        <begin position="916"/>
        <end position="955"/>
    </location>
</feature>
<feature type="compositionally biased region" description="Low complexity" evidence="6">
    <location>
        <begin position="1266"/>
        <end position="1279"/>
    </location>
</feature>
<feature type="compositionally biased region" description="Polar residues" evidence="6">
    <location>
        <begin position="155"/>
        <end position="172"/>
    </location>
</feature>
<keyword evidence="10" id="KW-1185">Reference proteome</keyword>
<reference evidence="9 10" key="1">
    <citation type="submission" date="2024-01" db="EMBL/GenBank/DDBJ databases">
        <title>Comparative genomics of Cryptococcus and Kwoniella reveals pathogenesis evolution and contrasting modes of karyotype evolution via chromosome fusion or intercentromeric recombination.</title>
        <authorList>
            <person name="Coelho M.A."/>
            <person name="David-Palma M."/>
            <person name="Shea T."/>
            <person name="Bowers K."/>
            <person name="McGinley-Smith S."/>
            <person name="Mohammad A.W."/>
            <person name="Gnirke A."/>
            <person name="Yurkov A.M."/>
            <person name="Nowrousian M."/>
            <person name="Sun S."/>
            <person name="Cuomo C.A."/>
            <person name="Heitman J."/>
        </authorList>
    </citation>
    <scope>NUCLEOTIDE SEQUENCE [LARGE SCALE GENOMIC DNA]</scope>
    <source>
        <strain evidence="9 10">CBS 6074</strain>
    </source>
</reference>
<feature type="domain" description="C2" evidence="8">
    <location>
        <begin position="662"/>
        <end position="785"/>
    </location>
</feature>
<dbReference type="InterPro" id="IPR037765">
    <property type="entry name" value="C2B_Tricalbin"/>
</dbReference>
<dbReference type="PROSITE" id="PS50004">
    <property type="entry name" value="C2"/>
    <property type="match status" value="2"/>
</dbReference>
<evidence type="ECO:0000313" key="10">
    <source>
        <dbReference type="Proteomes" id="UP001355207"/>
    </source>
</evidence>
<feature type="compositionally biased region" description="Basic and acidic residues" evidence="6">
    <location>
        <begin position="1467"/>
        <end position="1486"/>
    </location>
</feature>
<feature type="compositionally biased region" description="Polar residues" evidence="6">
    <location>
        <begin position="918"/>
        <end position="931"/>
    </location>
</feature>
<evidence type="ECO:0000259" key="8">
    <source>
        <dbReference type="PROSITE" id="PS50004"/>
    </source>
</evidence>
<feature type="region of interest" description="Disordered" evidence="6">
    <location>
        <begin position="108"/>
        <end position="185"/>
    </location>
</feature>